<dbReference type="PROSITE" id="PS51186">
    <property type="entry name" value="GNAT"/>
    <property type="match status" value="1"/>
</dbReference>
<gene>
    <name evidence="5" type="ORF">DIY07_02520</name>
    <name evidence="4" type="ORF">DQ08_02360</name>
</gene>
<reference evidence="5 7" key="2">
    <citation type="submission" date="2018-06" db="EMBL/GenBank/DDBJ databases">
        <title>Mutators as drivers of adaptation in pathogenic bacteria and a risk factor for host jumps and vaccine escape.</title>
        <authorList>
            <person name="Barnes A.C."/>
            <person name="Silayeva O."/>
        </authorList>
    </citation>
    <scope>NUCLEOTIDE SEQUENCE [LARGE SCALE GENOMIC DNA]</scope>
    <source>
        <strain evidence="5 7">QMA0445</strain>
    </source>
</reference>
<dbReference type="Pfam" id="PF13420">
    <property type="entry name" value="Acetyltransf_4"/>
    <property type="match status" value="1"/>
</dbReference>
<dbReference type="KEGG" id="siz:SI82_02595"/>
<evidence type="ECO:0000259" key="3">
    <source>
        <dbReference type="PROSITE" id="PS51186"/>
    </source>
</evidence>
<dbReference type="CDD" id="cd04301">
    <property type="entry name" value="NAT_SF"/>
    <property type="match status" value="1"/>
</dbReference>
<dbReference type="SUPFAM" id="SSF55729">
    <property type="entry name" value="Acyl-CoA N-acyltransferases (Nat)"/>
    <property type="match status" value="1"/>
</dbReference>
<dbReference type="OrthoDB" id="9798006at2"/>
<dbReference type="SMR" id="A0A3L8GMD8"/>
<proteinExistence type="predicted"/>
<organism evidence="5 7">
    <name type="scientific">Streptococcus iniae</name>
    <name type="common">Streptococcus shiloi</name>
    <dbReference type="NCBI Taxonomy" id="1346"/>
    <lineage>
        <taxon>Bacteria</taxon>
        <taxon>Bacillati</taxon>
        <taxon>Bacillota</taxon>
        <taxon>Bacilli</taxon>
        <taxon>Lactobacillales</taxon>
        <taxon>Streptococcaceae</taxon>
        <taxon>Streptococcus</taxon>
    </lineage>
</organism>
<dbReference type="KEGG" id="siq:DQ08_02360"/>
<keyword evidence="2" id="KW-0012">Acyltransferase</keyword>
<dbReference type="KEGG" id="sio:DW64_02350"/>
<evidence type="ECO:0000313" key="7">
    <source>
        <dbReference type="Proteomes" id="UP000269148"/>
    </source>
</evidence>
<dbReference type="InterPro" id="IPR000182">
    <property type="entry name" value="GNAT_dom"/>
</dbReference>
<evidence type="ECO:0000313" key="4">
    <source>
        <dbReference type="EMBL" id="AHY15325.1"/>
    </source>
</evidence>
<dbReference type="PANTHER" id="PTHR43072">
    <property type="entry name" value="N-ACETYLTRANSFERASE"/>
    <property type="match status" value="1"/>
</dbReference>
<dbReference type="InterPro" id="IPR016181">
    <property type="entry name" value="Acyl_CoA_acyltransferase"/>
</dbReference>
<dbReference type="Gene3D" id="3.40.630.30">
    <property type="match status" value="1"/>
</dbReference>
<evidence type="ECO:0000313" key="5">
    <source>
        <dbReference type="EMBL" id="RLU58255.1"/>
    </source>
</evidence>
<keyword evidence="1 5" id="KW-0808">Transferase</keyword>
<keyword evidence="6" id="KW-1185">Reference proteome</keyword>
<dbReference type="AlphaFoldDB" id="A0A3L8GMD8"/>
<name>A0A3L8GMD8_STRIN</name>
<dbReference type="Proteomes" id="UP000025245">
    <property type="component" value="Chromosome"/>
</dbReference>
<evidence type="ECO:0000256" key="2">
    <source>
        <dbReference type="ARBA" id="ARBA00023315"/>
    </source>
</evidence>
<feature type="domain" description="N-acetyltransferase" evidence="3">
    <location>
        <begin position="3"/>
        <end position="171"/>
    </location>
</feature>
<dbReference type="EMBL" id="QLQD01000027">
    <property type="protein sequence ID" value="RLU58255.1"/>
    <property type="molecule type" value="Genomic_DNA"/>
</dbReference>
<dbReference type="Proteomes" id="UP000269148">
    <property type="component" value="Unassembled WGS sequence"/>
</dbReference>
<dbReference type="PANTHER" id="PTHR43072:SF23">
    <property type="entry name" value="UPF0039 PROTEIN C11D3.02C"/>
    <property type="match status" value="1"/>
</dbReference>
<protein>
    <submittedName>
        <fullName evidence="5">N-acetyltransferase</fullName>
    </submittedName>
    <submittedName>
        <fullName evidence="4">Phosphinothricin acetyltransferase</fullName>
    </submittedName>
</protein>
<dbReference type="STRING" id="1346.BMF34_02485"/>
<dbReference type="RefSeq" id="WP_003100923.1">
    <property type="nucleotide sequence ID" value="NZ_CP010783.1"/>
</dbReference>
<reference evidence="4 6" key="1">
    <citation type="journal article" date="2014" name="Genome Announc.">
        <title>Complete Genome Sequence of a Virulent Strain, Streptococcus iniae ISET0901, Isolated from Diseased Tilapia.</title>
        <authorList>
            <person name="Pridgeon J.W."/>
            <person name="Zhang D."/>
            <person name="Zhang L."/>
        </authorList>
    </citation>
    <scope>NUCLEOTIDE SEQUENCE [LARGE SCALE GENOMIC DNA]</scope>
    <source>
        <strain evidence="4 6">ISET0901</strain>
    </source>
</reference>
<sequence length="198" mass="22478">MTVTIRMAKLADAAQLLAIYQPYVEETAISFEYQVPSLDIFKERLSKTLAFYPFLVVEEDNQILGYAYASPFHVREAYAWSAEVSIYLGMAARGKGLGRALYQALEDLLREMGILNLNACIASSEQENSYISKASPAFHEKSGYQLVGKFHKSGYKFGQWFDMIWMEKIIGQHDSPVKTVTSIHEVLKHLETYSKKIS</sequence>
<dbReference type="GeneID" id="35766654"/>
<evidence type="ECO:0000313" key="6">
    <source>
        <dbReference type="Proteomes" id="UP000025245"/>
    </source>
</evidence>
<accession>A0A3L8GMD8</accession>
<dbReference type="EMBL" id="CP007586">
    <property type="protein sequence ID" value="AHY15325.1"/>
    <property type="molecule type" value="Genomic_DNA"/>
</dbReference>
<dbReference type="GO" id="GO:0016747">
    <property type="term" value="F:acyltransferase activity, transferring groups other than amino-acyl groups"/>
    <property type="evidence" value="ECO:0007669"/>
    <property type="project" value="InterPro"/>
</dbReference>
<evidence type="ECO:0000256" key="1">
    <source>
        <dbReference type="ARBA" id="ARBA00022679"/>
    </source>
</evidence>